<dbReference type="VEuPathDB" id="FungiDB:PGUG_02256"/>
<feature type="compositionally biased region" description="Polar residues" evidence="2">
    <location>
        <begin position="142"/>
        <end position="151"/>
    </location>
</feature>
<feature type="compositionally biased region" description="Polar residues" evidence="2">
    <location>
        <begin position="175"/>
        <end position="191"/>
    </location>
</feature>
<feature type="compositionally biased region" description="Polar residues" evidence="2">
    <location>
        <begin position="123"/>
        <end position="132"/>
    </location>
</feature>
<evidence type="ECO:0000256" key="1">
    <source>
        <dbReference type="SAM" id="Coils"/>
    </source>
</evidence>
<dbReference type="KEGG" id="pgu:PGUG_02256"/>
<sequence length="671" mass="75669">MFSCSRLISKQYMSRVASDSVSNPSSTAARISAYMKATELSDVSEASDDASRASKPISTDQPAPKFAAEPVQAYQNKLKYARNADFHLDSNNSFPMSGPNSLNSNNANSIPNTFKYKSHPNARTKQTLGKMNEQSDQRRDSLQNSQISVESDNQKSHTAENGTTELRQPDDGPVRTSTLSKKNTLDFNSTPDWMPPELGEKWNEENFSSSVRINRQSPNTQVDSAPLFLSSTNTMIHNSKQGDTPAWKKASKQFQEVRKSQPQLQNIFASESSKTETKSDNRFHDSISNSMTSTTSNSMASVPLHLSKDQLQHLEHLLEQEGVPAYVPNPESPLKLFGDKYNTFTKDKLADVLQKMNKPPKFEIPDTSNYTQHNSSVQEDSEEVKMPTQKQEPTHEDKASQPKFMIRDFTKSGSYSEQQFLQNANNIFSNIQKRGFKTANEKDQMQTTATSTPKNAKVIDDDYSSFTTGFDDESSSISASKRGDDDYTSVGSRESHSFHNSTQPVTTNNDSRLSVENLEKLDSLSFVDTVDETGAASNYIAESHSPSNDYDFQHLRSRLNELEHLVTTDHHQVMEQLKNENKQLRDIIRELGRQERTSVSRSLRNQTSGLADHSFNDAEQLIKWKRASQLGLRHRKHQSNEFPRPTTVDHNDENSLKAQQFRHDVGKIKPK</sequence>
<organism evidence="3 4">
    <name type="scientific">Meyerozyma guilliermondii (strain ATCC 6260 / CBS 566 / DSM 6381 / JCM 1539 / NBRC 10279 / NRRL Y-324)</name>
    <name type="common">Yeast</name>
    <name type="synonym">Candida guilliermondii</name>
    <dbReference type="NCBI Taxonomy" id="294746"/>
    <lineage>
        <taxon>Eukaryota</taxon>
        <taxon>Fungi</taxon>
        <taxon>Dikarya</taxon>
        <taxon>Ascomycota</taxon>
        <taxon>Saccharomycotina</taxon>
        <taxon>Pichiomycetes</taxon>
        <taxon>Debaryomycetaceae</taxon>
        <taxon>Meyerozyma</taxon>
    </lineage>
</organism>
<dbReference type="InParanoid" id="A5DG55"/>
<accession>A5DG55</accession>
<dbReference type="GeneID" id="5128514"/>
<proteinExistence type="predicted"/>
<feature type="region of interest" description="Disordered" evidence="2">
    <location>
        <begin position="40"/>
        <end position="68"/>
    </location>
</feature>
<keyword evidence="1" id="KW-0175">Coiled coil</keyword>
<feature type="compositionally biased region" description="Basic and acidic residues" evidence="2">
    <location>
        <begin position="647"/>
        <end position="671"/>
    </location>
</feature>
<dbReference type="EMBL" id="CH408156">
    <property type="protein sequence ID" value="EDK38158.2"/>
    <property type="molecule type" value="Genomic_DNA"/>
</dbReference>
<dbReference type="HOGENOM" id="CLU_409444_0_0_1"/>
<dbReference type="eggNOG" id="KOG0531">
    <property type="taxonomic scope" value="Eukaryota"/>
</dbReference>
<feature type="compositionally biased region" description="Basic and acidic residues" evidence="2">
    <location>
        <begin position="392"/>
        <end position="403"/>
    </location>
</feature>
<feature type="compositionally biased region" description="Polar residues" evidence="2">
    <location>
        <begin position="91"/>
        <end position="112"/>
    </location>
</feature>
<feature type="region of interest" description="Disordered" evidence="2">
    <location>
        <begin position="359"/>
        <end position="403"/>
    </location>
</feature>
<dbReference type="RefSeq" id="XP_001486585.2">
    <property type="nucleotide sequence ID" value="XM_001486535.1"/>
</dbReference>
<keyword evidence="4" id="KW-1185">Reference proteome</keyword>
<gene>
    <name evidence="3" type="ORF">PGUG_02256</name>
</gene>
<feature type="coiled-coil region" evidence="1">
    <location>
        <begin position="570"/>
        <end position="597"/>
    </location>
</feature>
<evidence type="ECO:0000256" key="2">
    <source>
        <dbReference type="SAM" id="MobiDB-lite"/>
    </source>
</evidence>
<evidence type="ECO:0000313" key="3">
    <source>
        <dbReference type="EMBL" id="EDK38158.2"/>
    </source>
</evidence>
<dbReference type="AlphaFoldDB" id="A5DG55"/>
<feature type="region of interest" description="Disordered" evidence="2">
    <location>
        <begin position="91"/>
        <end position="200"/>
    </location>
</feature>
<name>A5DG55_PICGU</name>
<feature type="region of interest" description="Disordered" evidence="2">
    <location>
        <begin position="632"/>
        <end position="671"/>
    </location>
</feature>
<feature type="compositionally biased region" description="Polar residues" evidence="2">
    <location>
        <begin position="366"/>
        <end position="378"/>
    </location>
</feature>
<feature type="compositionally biased region" description="Polar residues" evidence="2">
    <location>
        <begin position="498"/>
        <end position="509"/>
    </location>
</feature>
<protein>
    <submittedName>
        <fullName evidence="3">Uncharacterized protein</fullName>
    </submittedName>
</protein>
<dbReference type="OrthoDB" id="7451790at2759"/>
<evidence type="ECO:0000313" key="4">
    <source>
        <dbReference type="Proteomes" id="UP000001997"/>
    </source>
</evidence>
<dbReference type="Proteomes" id="UP000001997">
    <property type="component" value="Unassembled WGS sequence"/>
</dbReference>
<feature type="region of interest" description="Disordered" evidence="2">
    <location>
        <begin position="469"/>
        <end position="509"/>
    </location>
</feature>
<reference evidence="3 4" key="1">
    <citation type="journal article" date="2009" name="Nature">
        <title>Evolution of pathogenicity and sexual reproduction in eight Candida genomes.</title>
        <authorList>
            <person name="Butler G."/>
            <person name="Rasmussen M.D."/>
            <person name="Lin M.F."/>
            <person name="Santos M.A."/>
            <person name="Sakthikumar S."/>
            <person name="Munro C.A."/>
            <person name="Rheinbay E."/>
            <person name="Grabherr M."/>
            <person name="Forche A."/>
            <person name="Reedy J.L."/>
            <person name="Agrafioti I."/>
            <person name="Arnaud M.B."/>
            <person name="Bates S."/>
            <person name="Brown A.J."/>
            <person name="Brunke S."/>
            <person name="Costanzo M.C."/>
            <person name="Fitzpatrick D.A."/>
            <person name="de Groot P.W."/>
            <person name="Harris D."/>
            <person name="Hoyer L.L."/>
            <person name="Hube B."/>
            <person name="Klis F.M."/>
            <person name="Kodira C."/>
            <person name="Lennard N."/>
            <person name="Logue M.E."/>
            <person name="Martin R."/>
            <person name="Neiman A.M."/>
            <person name="Nikolaou E."/>
            <person name="Quail M.A."/>
            <person name="Quinn J."/>
            <person name="Santos M.C."/>
            <person name="Schmitzberger F.F."/>
            <person name="Sherlock G."/>
            <person name="Shah P."/>
            <person name="Silverstein K.A."/>
            <person name="Skrzypek M.S."/>
            <person name="Soll D."/>
            <person name="Staggs R."/>
            <person name="Stansfield I."/>
            <person name="Stumpf M.P."/>
            <person name="Sudbery P.E."/>
            <person name="Srikantha T."/>
            <person name="Zeng Q."/>
            <person name="Berman J."/>
            <person name="Berriman M."/>
            <person name="Heitman J."/>
            <person name="Gow N.A."/>
            <person name="Lorenz M.C."/>
            <person name="Birren B.W."/>
            <person name="Kellis M."/>
            <person name="Cuomo C.A."/>
        </authorList>
    </citation>
    <scope>NUCLEOTIDE SEQUENCE [LARGE SCALE GENOMIC DNA]</scope>
    <source>
        <strain evidence="4">ATCC 6260 / CBS 566 / DSM 6381 / JCM 1539 / NBRC 10279 / NRRL Y-324</strain>
    </source>
</reference>
<dbReference type="STRING" id="294746.A5DG55"/>